<keyword evidence="3" id="KW-1185">Reference proteome</keyword>
<name>A0ABP1FLN9_9CHLO</name>
<sequence>MNNNLRTERALLGVFAVSDYIDVGTTEKPCPYLPPGKESRDAFKGKQLIVQTPKPGKLPSTFFEKEHPYIGKDLPYVDRTRFKEEQQNAPPKGFCSSDFMRRGEFTSTIRTEQYRTMLKARQEDRHARRALKRLEPAQPNQGAIESDATAQQPAAEVLLFDLVYDDGSRLDRATASKLPRDTLNRTALTKERRTSHAQTTMQRMHGHPGSVQRAMYGHMPIIETTFYRKSNAFLLA</sequence>
<comment type="caution">
    <text evidence="2">The sequence shown here is derived from an EMBL/GenBank/DDBJ whole genome shotgun (WGS) entry which is preliminary data.</text>
</comment>
<gene>
    <name evidence="2" type="primary">g2963</name>
    <name evidence="2" type="ORF">VP750_LOCUS2535</name>
</gene>
<dbReference type="Proteomes" id="UP001497392">
    <property type="component" value="Unassembled WGS sequence"/>
</dbReference>
<evidence type="ECO:0000256" key="1">
    <source>
        <dbReference type="SAM" id="MobiDB-lite"/>
    </source>
</evidence>
<organism evidence="2 3">
    <name type="scientific">Coccomyxa viridis</name>
    <dbReference type="NCBI Taxonomy" id="1274662"/>
    <lineage>
        <taxon>Eukaryota</taxon>
        <taxon>Viridiplantae</taxon>
        <taxon>Chlorophyta</taxon>
        <taxon>core chlorophytes</taxon>
        <taxon>Trebouxiophyceae</taxon>
        <taxon>Trebouxiophyceae incertae sedis</taxon>
        <taxon>Coccomyxaceae</taxon>
        <taxon>Coccomyxa</taxon>
    </lineage>
</organism>
<proteinExistence type="predicted"/>
<dbReference type="EMBL" id="CAXHTA020000004">
    <property type="protein sequence ID" value="CAL5220876.1"/>
    <property type="molecule type" value="Genomic_DNA"/>
</dbReference>
<reference evidence="2 3" key="1">
    <citation type="submission" date="2024-06" db="EMBL/GenBank/DDBJ databases">
        <authorList>
            <person name="Kraege A."/>
            <person name="Thomma B."/>
        </authorList>
    </citation>
    <scope>NUCLEOTIDE SEQUENCE [LARGE SCALE GENOMIC DNA]</scope>
</reference>
<evidence type="ECO:0000313" key="2">
    <source>
        <dbReference type="EMBL" id="CAL5220876.1"/>
    </source>
</evidence>
<feature type="region of interest" description="Disordered" evidence="1">
    <location>
        <begin position="190"/>
        <end position="210"/>
    </location>
</feature>
<protein>
    <submittedName>
        <fullName evidence="2">G2963 protein</fullName>
    </submittedName>
</protein>
<accession>A0ABP1FLN9</accession>
<evidence type="ECO:0000313" key="3">
    <source>
        <dbReference type="Proteomes" id="UP001497392"/>
    </source>
</evidence>